<dbReference type="GO" id="GO:0008967">
    <property type="term" value="F:phosphoglycolate phosphatase activity"/>
    <property type="evidence" value="ECO:0007669"/>
    <property type="project" value="UniProtKB-EC"/>
</dbReference>
<dbReference type="InterPro" id="IPR041492">
    <property type="entry name" value="HAD_2"/>
</dbReference>
<dbReference type="PANTHER" id="PTHR43434:SF1">
    <property type="entry name" value="PHOSPHOGLYCOLATE PHOSPHATASE"/>
    <property type="match status" value="1"/>
</dbReference>
<dbReference type="Gene3D" id="3.40.50.1000">
    <property type="entry name" value="HAD superfamily/HAD-like"/>
    <property type="match status" value="1"/>
</dbReference>
<evidence type="ECO:0000256" key="2">
    <source>
        <dbReference type="ARBA" id="ARBA00004818"/>
    </source>
</evidence>
<dbReference type="InterPro" id="IPR023198">
    <property type="entry name" value="PGP-like_dom2"/>
</dbReference>
<evidence type="ECO:0000256" key="4">
    <source>
        <dbReference type="ARBA" id="ARBA00013078"/>
    </source>
</evidence>
<protein>
    <recommendedName>
        <fullName evidence="4">phosphoglycolate phosphatase</fullName>
        <ecNumber evidence="4">3.1.3.18</ecNumber>
    </recommendedName>
</protein>
<dbReference type="InterPro" id="IPR050155">
    <property type="entry name" value="HAD-like_hydrolase_sf"/>
</dbReference>
<dbReference type="Pfam" id="PF13419">
    <property type="entry name" value="HAD_2"/>
    <property type="match status" value="1"/>
</dbReference>
<evidence type="ECO:0000313" key="5">
    <source>
        <dbReference type="EMBL" id="GGX60337.1"/>
    </source>
</evidence>
<dbReference type="InterPro" id="IPR023214">
    <property type="entry name" value="HAD_sf"/>
</dbReference>
<dbReference type="AlphaFoldDB" id="A0A918KEF4"/>
<dbReference type="InterPro" id="IPR036412">
    <property type="entry name" value="HAD-like_sf"/>
</dbReference>
<comment type="caution">
    <text evidence="5">The sequence shown here is derived from an EMBL/GenBank/DDBJ whole genome shotgun (WGS) entry which is preliminary data.</text>
</comment>
<comment type="catalytic activity">
    <reaction evidence="1">
        <text>2-phosphoglycolate + H2O = glycolate + phosphate</text>
        <dbReference type="Rhea" id="RHEA:14369"/>
        <dbReference type="ChEBI" id="CHEBI:15377"/>
        <dbReference type="ChEBI" id="CHEBI:29805"/>
        <dbReference type="ChEBI" id="CHEBI:43474"/>
        <dbReference type="ChEBI" id="CHEBI:58033"/>
        <dbReference type="EC" id="3.1.3.18"/>
    </reaction>
</comment>
<dbReference type="EC" id="3.1.3.18" evidence="4"/>
<gene>
    <name evidence="5" type="ORF">GCM10007392_30450</name>
</gene>
<evidence type="ECO:0000256" key="3">
    <source>
        <dbReference type="ARBA" id="ARBA00006171"/>
    </source>
</evidence>
<keyword evidence="6" id="KW-1185">Reference proteome</keyword>
<name>A0A918KEF4_9GAMM</name>
<dbReference type="SFLD" id="SFLDS00003">
    <property type="entry name" value="Haloacid_Dehalogenase"/>
    <property type="match status" value="1"/>
</dbReference>
<comment type="pathway">
    <text evidence="2">Organic acid metabolism; glycolate biosynthesis; glycolate from 2-phosphoglycolate: step 1/1.</text>
</comment>
<dbReference type="PANTHER" id="PTHR43434">
    <property type="entry name" value="PHOSPHOGLYCOLATE PHOSPHATASE"/>
    <property type="match status" value="1"/>
</dbReference>
<dbReference type="CDD" id="cd01427">
    <property type="entry name" value="HAD_like"/>
    <property type="match status" value="1"/>
</dbReference>
<organism evidence="5 6">
    <name type="scientific">Saccharospirillum salsuginis</name>
    <dbReference type="NCBI Taxonomy" id="418750"/>
    <lineage>
        <taxon>Bacteria</taxon>
        <taxon>Pseudomonadati</taxon>
        <taxon>Pseudomonadota</taxon>
        <taxon>Gammaproteobacteria</taxon>
        <taxon>Oceanospirillales</taxon>
        <taxon>Saccharospirillaceae</taxon>
        <taxon>Saccharospirillum</taxon>
    </lineage>
</organism>
<dbReference type="Gene3D" id="1.10.150.240">
    <property type="entry name" value="Putative phosphatase, domain 2"/>
    <property type="match status" value="1"/>
</dbReference>
<accession>A0A918KEF4</accession>
<dbReference type="GO" id="GO:0006281">
    <property type="term" value="P:DNA repair"/>
    <property type="evidence" value="ECO:0007669"/>
    <property type="project" value="TreeGrafter"/>
</dbReference>
<comment type="similarity">
    <text evidence="3">Belongs to the HAD-like hydrolase superfamily. CbbY/CbbZ/Gph/YieH family.</text>
</comment>
<dbReference type="EMBL" id="BMXR01000007">
    <property type="protein sequence ID" value="GGX60337.1"/>
    <property type="molecule type" value="Genomic_DNA"/>
</dbReference>
<reference evidence="5" key="1">
    <citation type="journal article" date="2014" name="Int. J. Syst. Evol. Microbiol.">
        <title>Complete genome sequence of Corynebacterium casei LMG S-19264T (=DSM 44701T), isolated from a smear-ripened cheese.</title>
        <authorList>
            <consortium name="US DOE Joint Genome Institute (JGI-PGF)"/>
            <person name="Walter F."/>
            <person name="Albersmeier A."/>
            <person name="Kalinowski J."/>
            <person name="Ruckert C."/>
        </authorList>
    </citation>
    <scope>NUCLEOTIDE SEQUENCE</scope>
    <source>
        <strain evidence="5">KCTC 22169</strain>
    </source>
</reference>
<evidence type="ECO:0000313" key="6">
    <source>
        <dbReference type="Proteomes" id="UP000626148"/>
    </source>
</evidence>
<reference evidence="5" key="2">
    <citation type="submission" date="2020-09" db="EMBL/GenBank/DDBJ databases">
        <authorList>
            <person name="Sun Q."/>
            <person name="Kim S."/>
        </authorList>
    </citation>
    <scope>NUCLEOTIDE SEQUENCE</scope>
    <source>
        <strain evidence="5">KCTC 22169</strain>
    </source>
</reference>
<proteinExistence type="inferred from homology"/>
<sequence length="219" mass="25115">MKFTEYDVIFFDCDGVVLNSNSVKTDAFYRTALPYGVSAAERLVEYHVNNGGISRYKKFRVFMDQILELDGCDHGLEYEQLLRNYASYVKEGLLSCEVTPYLEQLRELSPGAEWMIVSGGDQNELNDVFKKRGLIDLFDGGIYGSPDSKHEILSRELCNRKENIKSLFLGDSRYDHQVAREFGVDFIFISGWSEFSGWEDYCKTNSISQVELVKDIMVP</sequence>
<evidence type="ECO:0000256" key="1">
    <source>
        <dbReference type="ARBA" id="ARBA00000830"/>
    </source>
</evidence>
<dbReference type="Proteomes" id="UP000626148">
    <property type="component" value="Unassembled WGS sequence"/>
</dbReference>
<dbReference type="RefSeq" id="WP_189610178.1">
    <property type="nucleotide sequence ID" value="NZ_BMXR01000007.1"/>
</dbReference>
<dbReference type="SFLD" id="SFLDG01129">
    <property type="entry name" value="C1.5:_HAD__Beta-PGM__Phosphata"/>
    <property type="match status" value="1"/>
</dbReference>
<dbReference type="SUPFAM" id="SSF56784">
    <property type="entry name" value="HAD-like"/>
    <property type="match status" value="1"/>
</dbReference>